<evidence type="ECO:0000256" key="2">
    <source>
        <dbReference type="ARBA" id="ARBA00022777"/>
    </source>
</evidence>
<gene>
    <name evidence="4" type="ORF">KC980_04025</name>
</gene>
<protein>
    <submittedName>
        <fullName evidence="4">Carbohydrate kinase family protein</fullName>
    </submittedName>
</protein>
<dbReference type="Gene3D" id="3.40.1190.20">
    <property type="match status" value="1"/>
</dbReference>
<organism evidence="4 5">
    <name type="scientific">candidate division WWE3 bacterium</name>
    <dbReference type="NCBI Taxonomy" id="2053526"/>
    <lineage>
        <taxon>Bacteria</taxon>
        <taxon>Katanobacteria</taxon>
    </lineage>
</organism>
<dbReference type="Proteomes" id="UP000740557">
    <property type="component" value="Unassembled WGS sequence"/>
</dbReference>
<dbReference type="PANTHER" id="PTHR10584:SF166">
    <property type="entry name" value="RIBOKINASE"/>
    <property type="match status" value="1"/>
</dbReference>
<evidence type="ECO:0000313" key="4">
    <source>
        <dbReference type="EMBL" id="MCA9308654.1"/>
    </source>
</evidence>
<dbReference type="GO" id="GO:0006796">
    <property type="term" value="P:phosphate-containing compound metabolic process"/>
    <property type="evidence" value="ECO:0007669"/>
    <property type="project" value="UniProtKB-ARBA"/>
</dbReference>
<evidence type="ECO:0000313" key="5">
    <source>
        <dbReference type="Proteomes" id="UP000740557"/>
    </source>
</evidence>
<reference evidence="4" key="2">
    <citation type="journal article" date="2021" name="Microbiome">
        <title>Successional dynamics and alternative stable states in a saline activated sludge microbial community over 9 years.</title>
        <authorList>
            <person name="Wang Y."/>
            <person name="Ye J."/>
            <person name="Ju F."/>
            <person name="Liu L."/>
            <person name="Boyd J.A."/>
            <person name="Deng Y."/>
            <person name="Parks D.H."/>
            <person name="Jiang X."/>
            <person name="Yin X."/>
            <person name="Woodcroft B.J."/>
            <person name="Tyson G.W."/>
            <person name="Hugenholtz P."/>
            <person name="Polz M.F."/>
            <person name="Zhang T."/>
        </authorList>
    </citation>
    <scope>NUCLEOTIDE SEQUENCE</scope>
    <source>
        <strain evidence="4">HKST-UBA79</strain>
    </source>
</reference>
<name>A0A955EBZ7_UNCKA</name>
<dbReference type="PANTHER" id="PTHR10584">
    <property type="entry name" value="SUGAR KINASE"/>
    <property type="match status" value="1"/>
</dbReference>
<dbReference type="SUPFAM" id="SSF53613">
    <property type="entry name" value="Ribokinase-like"/>
    <property type="match status" value="1"/>
</dbReference>
<dbReference type="GO" id="GO:0016301">
    <property type="term" value="F:kinase activity"/>
    <property type="evidence" value="ECO:0007669"/>
    <property type="project" value="UniProtKB-KW"/>
</dbReference>
<dbReference type="PRINTS" id="PR00990">
    <property type="entry name" value="RIBOKINASE"/>
</dbReference>
<proteinExistence type="predicted"/>
<keyword evidence="1" id="KW-0808">Transferase</keyword>
<feature type="domain" description="Carbohydrate kinase PfkB" evidence="3">
    <location>
        <begin position="27"/>
        <end position="303"/>
    </location>
</feature>
<dbReference type="Pfam" id="PF00294">
    <property type="entry name" value="PfkB"/>
    <property type="match status" value="1"/>
</dbReference>
<accession>A0A955EBZ7</accession>
<evidence type="ECO:0000256" key="1">
    <source>
        <dbReference type="ARBA" id="ARBA00022679"/>
    </source>
</evidence>
<evidence type="ECO:0000259" key="3">
    <source>
        <dbReference type="Pfam" id="PF00294"/>
    </source>
</evidence>
<sequence>MAFDLLVIGDVSIDQYMKVSKNTEIYGDVNLGTAQLMLPYGSKIPVDDFGSNIAGNSCNVAMAVAKTGLKVGVYTEMGDDTAGRKFREEFRESGINVKYCLLSKDEPTNVHTIIVKDGERTILSYHRDREYNVQDWETPKWLYYTSMPPKFQTFQSELIEYIKQNPKIGVAFNPGTYHLKAGLESIRNFLEVTDILFVNKEEAIKLVGNNDIEDLHKNLQNLGPKMTVITEGKTGSSVSVHKEKAVELGVFKDLRPIVDKTGAGDAHSGGFLAAILHGKSLEEALKWGTLNSSSVIRQVGSVNGQLTLADIEETLKHNPKFE</sequence>
<dbReference type="InterPro" id="IPR002139">
    <property type="entry name" value="Ribo/fructo_kinase"/>
</dbReference>
<dbReference type="AlphaFoldDB" id="A0A955EBZ7"/>
<reference evidence="4" key="1">
    <citation type="submission" date="2020-04" db="EMBL/GenBank/DDBJ databases">
        <authorList>
            <person name="Zhang T."/>
        </authorList>
    </citation>
    <scope>NUCLEOTIDE SEQUENCE</scope>
    <source>
        <strain evidence="4">HKST-UBA79</strain>
    </source>
</reference>
<dbReference type="InterPro" id="IPR011611">
    <property type="entry name" value="PfkB_dom"/>
</dbReference>
<dbReference type="EMBL" id="JAGQNX010000129">
    <property type="protein sequence ID" value="MCA9308654.1"/>
    <property type="molecule type" value="Genomic_DNA"/>
</dbReference>
<keyword evidence="2 4" id="KW-0418">Kinase</keyword>
<dbReference type="InterPro" id="IPR029056">
    <property type="entry name" value="Ribokinase-like"/>
</dbReference>
<comment type="caution">
    <text evidence="4">The sequence shown here is derived from an EMBL/GenBank/DDBJ whole genome shotgun (WGS) entry which is preliminary data.</text>
</comment>